<proteinExistence type="predicted"/>
<gene>
    <name evidence="1" type="ORF">CY0110_19512</name>
</gene>
<sequence>MRTVTIKVRIRSDRLTSLSTMTGIKS</sequence>
<name>A3IJN4_9CHRO</name>
<evidence type="ECO:0000313" key="1">
    <source>
        <dbReference type="EMBL" id="EAZ94016.1"/>
    </source>
</evidence>
<accession>A3IJN4</accession>
<comment type="caution">
    <text evidence="1">The sequence shown here is derived from an EMBL/GenBank/DDBJ whole genome shotgun (WGS) entry which is preliminary data.</text>
</comment>
<dbReference type="AlphaFoldDB" id="A3IJN4"/>
<protein>
    <submittedName>
        <fullName evidence="1">Uncharacterized protein</fullName>
    </submittedName>
</protein>
<dbReference type="EMBL" id="AAXW01000002">
    <property type="protein sequence ID" value="EAZ94016.1"/>
    <property type="molecule type" value="Genomic_DNA"/>
</dbReference>
<reference evidence="1 2" key="1">
    <citation type="submission" date="2007-03" db="EMBL/GenBank/DDBJ databases">
        <authorList>
            <person name="Stal L."/>
            <person name="Ferriera S."/>
            <person name="Johnson J."/>
            <person name="Kravitz S."/>
            <person name="Beeson K."/>
            <person name="Sutton G."/>
            <person name="Rogers Y.-H."/>
            <person name="Friedman R."/>
            <person name="Frazier M."/>
            <person name="Venter J.C."/>
        </authorList>
    </citation>
    <scope>NUCLEOTIDE SEQUENCE [LARGE SCALE GENOMIC DNA]</scope>
    <source>
        <strain evidence="1 2">CCY0110</strain>
    </source>
</reference>
<organism evidence="1 2">
    <name type="scientific">Crocosphaera chwakensis CCY0110</name>
    <dbReference type="NCBI Taxonomy" id="391612"/>
    <lineage>
        <taxon>Bacteria</taxon>
        <taxon>Bacillati</taxon>
        <taxon>Cyanobacteriota</taxon>
        <taxon>Cyanophyceae</taxon>
        <taxon>Oscillatoriophycideae</taxon>
        <taxon>Chroococcales</taxon>
        <taxon>Aphanothecaceae</taxon>
        <taxon>Crocosphaera</taxon>
        <taxon>Crocosphaera chwakensis</taxon>
    </lineage>
</organism>
<evidence type="ECO:0000313" key="2">
    <source>
        <dbReference type="Proteomes" id="UP000003781"/>
    </source>
</evidence>
<dbReference type="Proteomes" id="UP000003781">
    <property type="component" value="Unassembled WGS sequence"/>
</dbReference>
<keyword evidence="2" id="KW-1185">Reference proteome</keyword>